<evidence type="ECO:0000313" key="3">
    <source>
        <dbReference type="Proteomes" id="UP000426027"/>
    </source>
</evidence>
<dbReference type="RefSeq" id="WP_157479052.1">
    <property type="nucleotide sequence ID" value="NZ_CP046566.1"/>
</dbReference>
<gene>
    <name evidence="2" type="ORF">GLV81_11855</name>
</gene>
<feature type="signal peptide" evidence="1">
    <location>
        <begin position="1"/>
        <end position="19"/>
    </location>
</feature>
<accession>A0A6I6GUB4</accession>
<dbReference type="Proteomes" id="UP000426027">
    <property type="component" value="Chromosome"/>
</dbReference>
<name>A0A6I6GUB4_9BACT</name>
<organism evidence="2 3">
    <name type="scientific">Phnomibacter ginsenosidimutans</name>
    <dbReference type="NCBI Taxonomy" id="2676868"/>
    <lineage>
        <taxon>Bacteria</taxon>
        <taxon>Pseudomonadati</taxon>
        <taxon>Bacteroidota</taxon>
        <taxon>Chitinophagia</taxon>
        <taxon>Chitinophagales</taxon>
        <taxon>Chitinophagaceae</taxon>
        <taxon>Phnomibacter</taxon>
    </lineage>
</organism>
<evidence type="ECO:0000313" key="2">
    <source>
        <dbReference type="EMBL" id="QGW28699.1"/>
    </source>
</evidence>
<dbReference type="KEGG" id="fls:GLV81_11855"/>
<feature type="chain" id="PRO_5026161861" evidence="1">
    <location>
        <begin position="20"/>
        <end position="111"/>
    </location>
</feature>
<sequence>MLRNIWAALLILITTNAVAQTTYVPLWAKEGWLLDRMEIKAGTNNALNLSTVKPYMRKAYVAVADSVRQLLLQNQNPWQLSAVDQYNLDRFQANNSEYKPIHNSRYAFMEK</sequence>
<reference evidence="2 3" key="1">
    <citation type="submission" date="2019-11" db="EMBL/GenBank/DDBJ databases">
        <authorList>
            <person name="Im W.T."/>
        </authorList>
    </citation>
    <scope>NUCLEOTIDE SEQUENCE [LARGE SCALE GENOMIC DNA]</scope>
    <source>
        <strain evidence="2 3">SB-02</strain>
    </source>
</reference>
<protein>
    <submittedName>
        <fullName evidence="2">Uncharacterized protein</fullName>
    </submittedName>
</protein>
<keyword evidence="1" id="KW-0732">Signal</keyword>
<evidence type="ECO:0000256" key="1">
    <source>
        <dbReference type="SAM" id="SignalP"/>
    </source>
</evidence>
<proteinExistence type="predicted"/>
<dbReference type="EMBL" id="CP046566">
    <property type="protein sequence ID" value="QGW28699.1"/>
    <property type="molecule type" value="Genomic_DNA"/>
</dbReference>
<dbReference type="AlphaFoldDB" id="A0A6I6GUB4"/>
<keyword evidence="3" id="KW-1185">Reference proteome</keyword>